<protein>
    <submittedName>
        <fullName evidence="1">Uncharacterized protein</fullName>
    </submittedName>
</protein>
<gene>
    <name evidence="1" type="ORF">HLPR_08370</name>
</gene>
<accession>A0AAU9EMK7</accession>
<dbReference type="EMBL" id="AP028654">
    <property type="protein sequence ID" value="BEP28506.1"/>
    <property type="molecule type" value="Genomic_DNA"/>
</dbReference>
<dbReference type="KEGG" id="hprf:HLPR_08370"/>
<dbReference type="AlphaFoldDB" id="A0AAU9EMK7"/>
<name>A0AAU9EMK7_9FIRM</name>
<keyword evidence="2" id="KW-1185">Reference proteome</keyword>
<dbReference type="Proteomes" id="UP001321786">
    <property type="component" value="Chromosome"/>
</dbReference>
<proteinExistence type="predicted"/>
<organism evidence="1 2">
    <name type="scientific">Helicovermis profundi</name>
    <dbReference type="NCBI Taxonomy" id="3065157"/>
    <lineage>
        <taxon>Bacteria</taxon>
        <taxon>Bacillati</taxon>
        <taxon>Bacillota</taxon>
        <taxon>Clostridia</taxon>
        <taxon>Helicovermis</taxon>
    </lineage>
</organism>
<dbReference type="RefSeq" id="WP_338536822.1">
    <property type="nucleotide sequence ID" value="NZ_AP028654.1"/>
</dbReference>
<evidence type="ECO:0000313" key="1">
    <source>
        <dbReference type="EMBL" id="BEP28506.1"/>
    </source>
</evidence>
<sequence>MDLKINPINKDALKVYSNKDVKIKENKAKDILTNEVVYDKTDNVKNESTYAKIGKNNYKIDVNEIKRMQVELDSHIIKSFKLFTEDIMTSQGMGLKDALEYIMKNHSDKISNEQIEQAKEDVSEDGYFGVEQTSERILKFAKAVSGGDPSKIEILKQGFKDGFEAAKKAWGDELPDISKKTYDAVMEKFDDWENEANSSDESTN</sequence>
<reference evidence="1 2" key="1">
    <citation type="submission" date="2023-08" db="EMBL/GenBank/DDBJ databases">
        <title>Helicovermis profunda gen. nov., sp. nov., a novel mesophilic, fermentative bacterium within the Bacillota from a deep-sea hydrothermal vent chimney.</title>
        <authorList>
            <person name="Miyazaki U."/>
            <person name="Mizutani D."/>
            <person name="Hashimoto Y."/>
            <person name="Tame A."/>
            <person name="Sawayama S."/>
            <person name="Miyazaki J."/>
            <person name="Takai K."/>
            <person name="Nakagawa S."/>
        </authorList>
    </citation>
    <scope>NUCLEOTIDE SEQUENCE [LARGE SCALE GENOMIC DNA]</scope>
    <source>
        <strain evidence="1 2">S502</strain>
    </source>
</reference>
<evidence type="ECO:0000313" key="2">
    <source>
        <dbReference type="Proteomes" id="UP001321786"/>
    </source>
</evidence>